<name>K9H2B6_9PROT</name>
<sequence length="160" mass="17435">MLRRVRGLPLAAGLVISIALPAGAQAQERSATVTTATSEEYEQGYLATQDGRALYMFTLDQRGQGESAAVSHCEDDCAEAWPPFLSDGPPQAGPGVKEGLLGTIQRPGGGTQVTYAGWPLYRYFRDQSDEFQTHGQALETHGGYWYLLHPDGTVIEDREF</sequence>
<dbReference type="RefSeq" id="WP_009538908.1">
    <property type="nucleotide sequence ID" value="NZ_ANHY01000003.1"/>
</dbReference>
<dbReference type="GO" id="GO:0043448">
    <property type="term" value="P:alkane catabolic process"/>
    <property type="evidence" value="ECO:0007669"/>
    <property type="project" value="TreeGrafter"/>
</dbReference>
<protein>
    <recommendedName>
        <fullName evidence="4">Lipoprotein</fullName>
    </recommendedName>
</protein>
<accession>K9H2B6</accession>
<keyword evidence="1" id="KW-0732">Signal</keyword>
<gene>
    <name evidence="2" type="ORF">C882_2499</name>
</gene>
<dbReference type="AlphaFoldDB" id="K9H2B6"/>
<feature type="chain" id="PRO_5003931435" description="Lipoprotein" evidence="1">
    <location>
        <begin position="27"/>
        <end position="160"/>
    </location>
</feature>
<organism evidence="2 3">
    <name type="scientific">Caenispirillum salinarum AK4</name>
    <dbReference type="NCBI Taxonomy" id="1238182"/>
    <lineage>
        <taxon>Bacteria</taxon>
        <taxon>Pseudomonadati</taxon>
        <taxon>Pseudomonadota</taxon>
        <taxon>Alphaproteobacteria</taxon>
        <taxon>Rhodospirillales</taxon>
        <taxon>Novispirillaceae</taxon>
        <taxon>Caenispirillum</taxon>
    </lineage>
</organism>
<dbReference type="InterPro" id="IPR005297">
    <property type="entry name" value="Lipoprotein_repeat"/>
</dbReference>
<dbReference type="Pfam" id="PF03640">
    <property type="entry name" value="Lipoprotein_15"/>
    <property type="match status" value="2"/>
</dbReference>
<proteinExistence type="predicted"/>
<comment type="caution">
    <text evidence="2">The sequence shown here is derived from an EMBL/GenBank/DDBJ whole genome shotgun (WGS) entry which is preliminary data.</text>
</comment>
<evidence type="ECO:0008006" key="4">
    <source>
        <dbReference type="Google" id="ProtNLM"/>
    </source>
</evidence>
<feature type="signal peptide" evidence="1">
    <location>
        <begin position="1"/>
        <end position="26"/>
    </location>
</feature>
<dbReference type="PANTHER" id="PTHR39335">
    <property type="entry name" value="BLL4220 PROTEIN"/>
    <property type="match status" value="1"/>
</dbReference>
<dbReference type="PANTHER" id="PTHR39335:SF1">
    <property type="entry name" value="BLL4220 PROTEIN"/>
    <property type="match status" value="1"/>
</dbReference>
<dbReference type="Proteomes" id="UP000009881">
    <property type="component" value="Unassembled WGS sequence"/>
</dbReference>
<keyword evidence="3" id="KW-1185">Reference proteome</keyword>
<dbReference type="OrthoDB" id="9800666at2"/>
<dbReference type="eggNOG" id="COG4315">
    <property type="taxonomic scope" value="Bacteria"/>
</dbReference>
<reference evidence="2 3" key="1">
    <citation type="journal article" date="2013" name="Genome Announc.">
        <title>Draft Genome Sequence of an Alphaproteobacterium, Caenispirillum salinarum AK4(T), Isolated from a Solar Saltern.</title>
        <authorList>
            <person name="Khatri I."/>
            <person name="Singh A."/>
            <person name="Korpole S."/>
            <person name="Pinnaka A.K."/>
            <person name="Subramanian S."/>
        </authorList>
    </citation>
    <scope>NUCLEOTIDE SEQUENCE [LARGE SCALE GENOMIC DNA]</scope>
    <source>
        <strain evidence="2 3">AK4</strain>
    </source>
</reference>
<evidence type="ECO:0000256" key="1">
    <source>
        <dbReference type="SAM" id="SignalP"/>
    </source>
</evidence>
<dbReference type="EMBL" id="ANHY01000003">
    <property type="protein sequence ID" value="EKV32420.1"/>
    <property type="molecule type" value="Genomic_DNA"/>
</dbReference>
<evidence type="ECO:0000313" key="2">
    <source>
        <dbReference type="EMBL" id="EKV32420.1"/>
    </source>
</evidence>
<evidence type="ECO:0000313" key="3">
    <source>
        <dbReference type="Proteomes" id="UP000009881"/>
    </source>
</evidence>